<evidence type="ECO:0000256" key="2">
    <source>
        <dbReference type="ARBA" id="ARBA00009677"/>
    </source>
</evidence>
<organism evidence="9 10">
    <name type="scientific">Fulvimarina manganoxydans</name>
    <dbReference type="NCBI Taxonomy" id="937218"/>
    <lineage>
        <taxon>Bacteria</taxon>
        <taxon>Pseudomonadati</taxon>
        <taxon>Pseudomonadota</taxon>
        <taxon>Alphaproteobacteria</taxon>
        <taxon>Hyphomicrobiales</taxon>
        <taxon>Aurantimonadaceae</taxon>
        <taxon>Fulvimarina</taxon>
    </lineage>
</organism>
<comment type="subunit">
    <text evidence="6">The basal body constitutes a major portion of the flagellar organelle and consists of a number of rings mounted on a central rod. In Gram-negative bacteria, at least four rings, L, P, S and M are present, whereas Gram-positive bacteria lack the L and P rings. The rod consists of about 26 subunits of FlgG in the distal portion, and FlgB, FlgC and FlgF build up the proximal portion of the rod with about 6 subunits each. Rod assembly occurs by export via the flagellum-specific pathway of its constituent proteins and by their incorporation into the rod structure in the probable order of FlgB, FlgC, FlgF and FlgG. Another protein, FliE, also assembles onto the stable rod structure.</text>
</comment>
<dbReference type="GO" id="GO:0071973">
    <property type="term" value="P:bacterial-type flagellum-dependent cell motility"/>
    <property type="evidence" value="ECO:0007669"/>
    <property type="project" value="InterPro"/>
</dbReference>
<name>A0A1W1YJS3_9HYPH</name>
<evidence type="ECO:0000313" key="10">
    <source>
        <dbReference type="Proteomes" id="UP000192656"/>
    </source>
</evidence>
<evidence type="ECO:0000256" key="1">
    <source>
        <dbReference type="ARBA" id="ARBA00004117"/>
    </source>
</evidence>
<dbReference type="NCBIfam" id="NF004653">
    <property type="entry name" value="PRK06003.1"/>
    <property type="match status" value="1"/>
</dbReference>
<keyword evidence="9" id="KW-0969">Cilium</keyword>
<comment type="subcellular location">
    <subcellularLocation>
        <location evidence="1">Bacterial flagellum basal body</location>
    </subcellularLocation>
</comment>
<keyword evidence="4" id="KW-0975">Bacterial flagellum</keyword>
<reference evidence="9 10" key="1">
    <citation type="submission" date="2017-04" db="EMBL/GenBank/DDBJ databases">
        <authorList>
            <person name="Afonso C.L."/>
            <person name="Miller P.J."/>
            <person name="Scott M.A."/>
            <person name="Spackman E."/>
            <person name="Goraichik I."/>
            <person name="Dimitrov K.M."/>
            <person name="Suarez D.L."/>
            <person name="Swayne D.E."/>
        </authorList>
    </citation>
    <scope>NUCLEOTIDE SEQUENCE [LARGE SCALE GENOMIC DNA]</scope>
    <source>
        <strain evidence="9 10">CGMCC 1.10972</strain>
    </source>
</reference>
<comment type="function">
    <text evidence="5">Structural component of flagellum, the bacterial motility apparatus. Part of the rod structure of flagellar basal body.</text>
</comment>
<sequence length="130" mass="14241">MDQVYLFGLASDRASWLSQRQATVAENVANVNTPGYKAKDIASFESVLADTGMSQRASDPRHLAGFGEGSGRERPTADRLDANTWDVKHSGNSVAIEEEMLKAGEVSRDYSLNTSIVKSFHRMLMMTVKG</sequence>
<feature type="compositionally biased region" description="Basic and acidic residues" evidence="7">
    <location>
        <begin position="70"/>
        <end position="79"/>
    </location>
</feature>
<dbReference type="OrthoDB" id="9788334at2"/>
<dbReference type="RefSeq" id="WP_084408260.1">
    <property type="nucleotide sequence ID" value="NZ_FWXR01000001.1"/>
</dbReference>
<accession>A0A1W1YJS3</accession>
<dbReference type="EMBL" id="FWXR01000001">
    <property type="protein sequence ID" value="SMC36386.1"/>
    <property type="molecule type" value="Genomic_DNA"/>
</dbReference>
<dbReference type="Pfam" id="PF00460">
    <property type="entry name" value="Flg_bb_rod"/>
    <property type="match status" value="1"/>
</dbReference>
<feature type="domain" description="Flagellar basal body rod protein N-terminal" evidence="8">
    <location>
        <begin position="17"/>
        <end position="37"/>
    </location>
</feature>
<evidence type="ECO:0000256" key="5">
    <source>
        <dbReference type="ARBA" id="ARBA00024934"/>
    </source>
</evidence>
<proteinExistence type="inferred from homology"/>
<keyword evidence="9" id="KW-0282">Flagellum</keyword>
<evidence type="ECO:0000313" key="9">
    <source>
        <dbReference type="EMBL" id="SMC36386.1"/>
    </source>
</evidence>
<evidence type="ECO:0000256" key="4">
    <source>
        <dbReference type="ARBA" id="ARBA00023143"/>
    </source>
</evidence>
<keyword evidence="10" id="KW-1185">Reference proteome</keyword>
<evidence type="ECO:0000259" key="8">
    <source>
        <dbReference type="Pfam" id="PF00460"/>
    </source>
</evidence>
<dbReference type="GO" id="GO:0030694">
    <property type="term" value="C:bacterial-type flagellum basal body, rod"/>
    <property type="evidence" value="ECO:0007669"/>
    <property type="project" value="InterPro"/>
</dbReference>
<comment type="similarity">
    <text evidence="2">Belongs to the flagella basal body rod proteins family.</text>
</comment>
<feature type="region of interest" description="Disordered" evidence="7">
    <location>
        <begin position="53"/>
        <end position="79"/>
    </location>
</feature>
<dbReference type="STRING" id="937218.SAMN06297251_101386"/>
<dbReference type="NCBIfam" id="TIGR01396">
    <property type="entry name" value="FlgB"/>
    <property type="match status" value="1"/>
</dbReference>
<keyword evidence="9" id="KW-0966">Cell projection</keyword>
<gene>
    <name evidence="9" type="ORF">SAMN06297251_101386</name>
</gene>
<dbReference type="InterPro" id="IPR019776">
    <property type="entry name" value="Flagellar_basal_body_rod_CS"/>
</dbReference>
<dbReference type="PROSITE" id="PS00588">
    <property type="entry name" value="FLAGELLA_BB_ROD"/>
    <property type="match status" value="1"/>
</dbReference>
<evidence type="ECO:0000256" key="3">
    <source>
        <dbReference type="ARBA" id="ARBA00014376"/>
    </source>
</evidence>
<dbReference type="InterPro" id="IPR006300">
    <property type="entry name" value="FlgB"/>
</dbReference>
<dbReference type="Proteomes" id="UP000192656">
    <property type="component" value="Unassembled WGS sequence"/>
</dbReference>
<evidence type="ECO:0000256" key="6">
    <source>
        <dbReference type="ARBA" id="ARBA00026072"/>
    </source>
</evidence>
<dbReference type="AlphaFoldDB" id="A0A1W1YJS3"/>
<dbReference type="InterPro" id="IPR001444">
    <property type="entry name" value="Flag_bb_rod_N"/>
</dbReference>
<evidence type="ECO:0000256" key="7">
    <source>
        <dbReference type="SAM" id="MobiDB-lite"/>
    </source>
</evidence>
<protein>
    <recommendedName>
        <fullName evidence="3">Flagellar basal body rod protein FlgB</fullName>
    </recommendedName>
</protein>